<name>A0A9J6DHX4_RHIMP</name>
<dbReference type="EMBL" id="JABSTU010000009">
    <property type="protein sequence ID" value="KAH8021481.1"/>
    <property type="molecule type" value="Genomic_DNA"/>
</dbReference>
<reference evidence="3" key="1">
    <citation type="journal article" date="2020" name="Cell">
        <title>Large-Scale Comparative Analyses of Tick Genomes Elucidate Their Genetic Diversity and Vector Capacities.</title>
        <authorList>
            <consortium name="Tick Genome and Microbiome Consortium (TIGMIC)"/>
            <person name="Jia N."/>
            <person name="Wang J."/>
            <person name="Shi W."/>
            <person name="Du L."/>
            <person name="Sun Y."/>
            <person name="Zhan W."/>
            <person name="Jiang J.F."/>
            <person name="Wang Q."/>
            <person name="Zhang B."/>
            <person name="Ji P."/>
            <person name="Bell-Sakyi L."/>
            <person name="Cui X.M."/>
            <person name="Yuan T.T."/>
            <person name="Jiang B.G."/>
            <person name="Yang W.F."/>
            <person name="Lam T.T."/>
            <person name="Chang Q.C."/>
            <person name="Ding S.J."/>
            <person name="Wang X.J."/>
            <person name="Zhu J.G."/>
            <person name="Ruan X.D."/>
            <person name="Zhao L."/>
            <person name="Wei J.T."/>
            <person name="Ye R.Z."/>
            <person name="Que T.C."/>
            <person name="Du C.H."/>
            <person name="Zhou Y.H."/>
            <person name="Cheng J.X."/>
            <person name="Dai P.F."/>
            <person name="Guo W.B."/>
            <person name="Han X.H."/>
            <person name="Huang E.J."/>
            <person name="Li L.F."/>
            <person name="Wei W."/>
            <person name="Gao Y.C."/>
            <person name="Liu J.Z."/>
            <person name="Shao H.Z."/>
            <person name="Wang X."/>
            <person name="Wang C.C."/>
            <person name="Yang T.C."/>
            <person name="Huo Q.B."/>
            <person name="Li W."/>
            <person name="Chen H.Y."/>
            <person name="Chen S.E."/>
            <person name="Zhou L.G."/>
            <person name="Ni X.B."/>
            <person name="Tian J.H."/>
            <person name="Sheng Y."/>
            <person name="Liu T."/>
            <person name="Pan Y.S."/>
            <person name="Xia L.Y."/>
            <person name="Li J."/>
            <person name="Zhao F."/>
            <person name="Cao W.C."/>
        </authorList>
    </citation>
    <scope>NUCLEOTIDE SEQUENCE</scope>
    <source>
        <strain evidence="3">Rmic-2018</strain>
    </source>
</reference>
<keyword evidence="2" id="KW-0812">Transmembrane</keyword>
<feature type="transmembrane region" description="Helical" evidence="2">
    <location>
        <begin position="114"/>
        <end position="133"/>
    </location>
</feature>
<organism evidence="3 4">
    <name type="scientific">Rhipicephalus microplus</name>
    <name type="common">Cattle tick</name>
    <name type="synonym">Boophilus microplus</name>
    <dbReference type="NCBI Taxonomy" id="6941"/>
    <lineage>
        <taxon>Eukaryota</taxon>
        <taxon>Metazoa</taxon>
        <taxon>Ecdysozoa</taxon>
        <taxon>Arthropoda</taxon>
        <taxon>Chelicerata</taxon>
        <taxon>Arachnida</taxon>
        <taxon>Acari</taxon>
        <taxon>Parasitiformes</taxon>
        <taxon>Ixodida</taxon>
        <taxon>Ixodoidea</taxon>
        <taxon>Ixodidae</taxon>
        <taxon>Rhipicephalinae</taxon>
        <taxon>Rhipicephalus</taxon>
        <taxon>Boophilus</taxon>
    </lineage>
</organism>
<dbReference type="AlphaFoldDB" id="A0A9J6DHX4"/>
<evidence type="ECO:0000256" key="2">
    <source>
        <dbReference type="SAM" id="Phobius"/>
    </source>
</evidence>
<protein>
    <recommendedName>
        <fullName evidence="5">Transmembrane protein</fullName>
    </recommendedName>
</protein>
<reference evidence="3" key="2">
    <citation type="submission" date="2021-09" db="EMBL/GenBank/DDBJ databases">
        <authorList>
            <person name="Jia N."/>
            <person name="Wang J."/>
            <person name="Shi W."/>
            <person name="Du L."/>
            <person name="Sun Y."/>
            <person name="Zhan W."/>
            <person name="Jiang J."/>
            <person name="Wang Q."/>
            <person name="Zhang B."/>
            <person name="Ji P."/>
            <person name="Sakyi L.B."/>
            <person name="Cui X."/>
            <person name="Yuan T."/>
            <person name="Jiang B."/>
            <person name="Yang W."/>
            <person name="Lam T.T.-Y."/>
            <person name="Chang Q."/>
            <person name="Ding S."/>
            <person name="Wang X."/>
            <person name="Zhu J."/>
            <person name="Ruan X."/>
            <person name="Zhao L."/>
            <person name="Wei J."/>
            <person name="Que T."/>
            <person name="Du C."/>
            <person name="Cheng J."/>
            <person name="Dai P."/>
            <person name="Han X."/>
            <person name="Huang E."/>
            <person name="Gao Y."/>
            <person name="Liu J."/>
            <person name="Shao H."/>
            <person name="Ye R."/>
            <person name="Li L."/>
            <person name="Wei W."/>
            <person name="Wang X."/>
            <person name="Wang C."/>
            <person name="Huo Q."/>
            <person name="Li W."/>
            <person name="Guo W."/>
            <person name="Chen H."/>
            <person name="Chen S."/>
            <person name="Zhou L."/>
            <person name="Zhou L."/>
            <person name="Ni X."/>
            <person name="Tian J."/>
            <person name="Zhou Y."/>
            <person name="Sheng Y."/>
            <person name="Liu T."/>
            <person name="Pan Y."/>
            <person name="Xia L."/>
            <person name="Li J."/>
            <person name="Zhao F."/>
            <person name="Cao W."/>
        </authorList>
    </citation>
    <scope>NUCLEOTIDE SEQUENCE</scope>
    <source>
        <strain evidence="3">Rmic-2018</strain>
        <tissue evidence="3">Larvae</tissue>
    </source>
</reference>
<feature type="region of interest" description="Disordered" evidence="1">
    <location>
        <begin position="54"/>
        <end position="86"/>
    </location>
</feature>
<accession>A0A9J6DHX4</accession>
<evidence type="ECO:0000313" key="3">
    <source>
        <dbReference type="EMBL" id="KAH8021481.1"/>
    </source>
</evidence>
<proteinExistence type="predicted"/>
<keyword evidence="4" id="KW-1185">Reference proteome</keyword>
<keyword evidence="2" id="KW-0472">Membrane</keyword>
<evidence type="ECO:0000256" key="1">
    <source>
        <dbReference type="SAM" id="MobiDB-lite"/>
    </source>
</evidence>
<dbReference type="Proteomes" id="UP000821866">
    <property type="component" value="Chromosome 7"/>
</dbReference>
<evidence type="ECO:0008006" key="5">
    <source>
        <dbReference type="Google" id="ProtNLM"/>
    </source>
</evidence>
<gene>
    <name evidence="3" type="ORF">HPB51_015877</name>
</gene>
<comment type="caution">
    <text evidence="3">The sequence shown here is derived from an EMBL/GenBank/DDBJ whole genome shotgun (WGS) entry which is preliminary data.</text>
</comment>
<evidence type="ECO:0000313" key="4">
    <source>
        <dbReference type="Proteomes" id="UP000821866"/>
    </source>
</evidence>
<sequence>MRALVRYVVVTHFLRPGFAECPLLSSSFSMPNAAASEQIPEDMAGAKMPSPVLSTVPTSDTSPGGPESACSPATERMRHNPGSGPPTSDYLSLAFEEMQQEQARHKRRVLRGSVLAFGGIVLVVLVVIVRLRFAESVSNARPSNLEYRDATAVQVPERANASRFADVGGDKRDGHYHSA</sequence>
<keyword evidence="2" id="KW-1133">Transmembrane helix</keyword>